<dbReference type="PANTHER" id="PTHR48086">
    <property type="entry name" value="SODIUM/PROLINE SYMPORTER-RELATED"/>
    <property type="match status" value="1"/>
</dbReference>
<dbReference type="EMBL" id="MCIF01000002">
    <property type="protein sequence ID" value="RAQ94733.1"/>
    <property type="molecule type" value="Genomic_DNA"/>
</dbReference>
<feature type="transmembrane region" description="Helical" evidence="8">
    <location>
        <begin position="190"/>
        <end position="215"/>
    </location>
</feature>
<dbReference type="InterPro" id="IPR001734">
    <property type="entry name" value="Na/solute_symporter"/>
</dbReference>
<dbReference type="InterPro" id="IPR050277">
    <property type="entry name" value="Sodium:Solute_Symporter"/>
</dbReference>
<dbReference type="Proteomes" id="UP000248706">
    <property type="component" value="Unassembled WGS sequence"/>
</dbReference>
<feature type="transmembrane region" description="Helical" evidence="8">
    <location>
        <begin position="455"/>
        <end position="475"/>
    </location>
</feature>
<evidence type="ECO:0000256" key="6">
    <source>
        <dbReference type="ARBA" id="ARBA00023136"/>
    </source>
</evidence>
<feature type="transmembrane region" description="Helical" evidence="8">
    <location>
        <begin position="48"/>
        <end position="72"/>
    </location>
</feature>
<comment type="subcellular location">
    <subcellularLocation>
        <location evidence="1">Membrane</location>
        <topology evidence="1">Multi-pass membrane protein</topology>
    </subcellularLocation>
</comment>
<feature type="transmembrane region" description="Helical" evidence="8">
    <location>
        <begin position="388"/>
        <end position="410"/>
    </location>
</feature>
<feature type="transmembrane region" description="Helical" evidence="8">
    <location>
        <begin position="417"/>
        <end position="435"/>
    </location>
</feature>
<dbReference type="PROSITE" id="PS50283">
    <property type="entry name" value="NA_SOLUT_SYMP_3"/>
    <property type="match status" value="1"/>
</dbReference>
<dbReference type="InterPro" id="IPR038377">
    <property type="entry name" value="Na/Glc_symporter_sf"/>
</dbReference>
<comment type="similarity">
    <text evidence="2 7">Belongs to the sodium:solute symporter (SSF) (TC 2.A.21) family.</text>
</comment>
<feature type="transmembrane region" description="Helical" evidence="8">
    <location>
        <begin position="362"/>
        <end position="382"/>
    </location>
</feature>
<dbReference type="Pfam" id="PF00474">
    <property type="entry name" value="SSF"/>
    <property type="match status" value="1"/>
</dbReference>
<feature type="transmembrane region" description="Helical" evidence="8">
    <location>
        <begin position="268"/>
        <end position="291"/>
    </location>
</feature>
<keyword evidence="4 8" id="KW-0812">Transmembrane</keyword>
<dbReference type="GO" id="GO:0022857">
    <property type="term" value="F:transmembrane transporter activity"/>
    <property type="evidence" value="ECO:0007669"/>
    <property type="project" value="InterPro"/>
</dbReference>
<evidence type="ECO:0000256" key="3">
    <source>
        <dbReference type="ARBA" id="ARBA00022448"/>
    </source>
</evidence>
<keyword evidence="5 8" id="KW-1133">Transmembrane helix</keyword>
<feature type="transmembrane region" description="Helical" evidence="8">
    <location>
        <begin position="84"/>
        <end position="103"/>
    </location>
</feature>
<protein>
    <submittedName>
        <fullName evidence="9">Sodium:solute symporter</fullName>
    </submittedName>
</protein>
<organism evidence="9 10">
    <name type="scientific">Thermogemmatispora tikiterensis</name>
    <dbReference type="NCBI Taxonomy" id="1825093"/>
    <lineage>
        <taxon>Bacteria</taxon>
        <taxon>Bacillati</taxon>
        <taxon>Chloroflexota</taxon>
        <taxon>Ktedonobacteria</taxon>
        <taxon>Thermogemmatisporales</taxon>
        <taxon>Thermogemmatisporaceae</taxon>
        <taxon>Thermogemmatispora</taxon>
    </lineage>
</organism>
<dbReference type="CDD" id="cd10322">
    <property type="entry name" value="SLC5sbd"/>
    <property type="match status" value="1"/>
</dbReference>
<sequence>MIQWGMLAVFVGVFMVMTIMGLLASRWRPGDLNRLQEWALAGRRFGPVVSWFLIGGDLYTAYTFMAVPALVYAEGAQGFFASPYLTLAFVFALIMIPRFWVIARHRGYVTQADFVRERFGSSALALVVAVTGIMATMPYIAIQIYGIQVCIAQMGINVELALFIAFLILALYTYVSGLRGPALIAIFKDLSIWLVAIVSFVIISLRLGGLSHIFATVPADKLTLSPPQYSTFSTLVLGSAMALFLYPHAFTATLSANSRRTLKRTLPFLLAYTFLQSLIGLFGFMAIAAGIKPSPLYKTNSALPALFASMLPPWLAGFAFAAISIGALVPAGVMSIAAANLFTRNIYREYFHPNCTEREESAVAKTASLVIKFGALLFILFFPTDFAINLQLFANAWIIQVLPAVLLGLYTRWFHHLALICGWAGGMILSTWMVLTQNFSTVYPLTLGGLSFHVYAAFAGLVLNLALCCALTPLFDLLGLPRGQDNTSPADYAIRPVTGFSEERLLQQARQLRQTTPAGAFPLEDERIANR</sequence>
<keyword evidence="10" id="KW-1185">Reference proteome</keyword>
<dbReference type="PANTHER" id="PTHR48086:SF8">
    <property type="entry name" value="MONOCARBOXYLIC ACID PERMEASE"/>
    <property type="match status" value="1"/>
</dbReference>
<evidence type="ECO:0000256" key="1">
    <source>
        <dbReference type="ARBA" id="ARBA00004141"/>
    </source>
</evidence>
<proteinExistence type="inferred from homology"/>
<dbReference type="GO" id="GO:0005886">
    <property type="term" value="C:plasma membrane"/>
    <property type="evidence" value="ECO:0007669"/>
    <property type="project" value="TreeGrafter"/>
</dbReference>
<feature type="transmembrane region" description="Helical" evidence="8">
    <location>
        <begin position="235"/>
        <end position="256"/>
    </location>
</feature>
<dbReference type="Gene3D" id="1.20.1730.10">
    <property type="entry name" value="Sodium/glucose cotransporter"/>
    <property type="match status" value="1"/>
</dbReference>
<reference evidence="9 10" key="1">
    <citation type="submission" date="2016-08" db="EMBL/GenBank/DDBJ databases">
        <title>Analysis of Carbohydrate Active Enzymes in Thermogemmatispora T81 Reveals Carbohydrate Degradation Ability.</title>
        <authorList>
            <person name="Tomazini A."/>
            <person name="Lal S."/>
            <person name="Stott M."/>
            <person name="Henrissat B."/>
            <person name="Polikarpov I."/>
            <person name="Sparling R."/>
            <person name="Levin D.B."/>
        </authorList>
    </citation>
    <scope>NUCLEOTIDE SEQUENCE [LARGE SCALE GENOMIC DNA]</scope>
    <source>
        <strain evidence="9 10">T81</strain>
    </source>
</reference>
<accession>A0A328VGH8</accession>
<dbReference type="AlphaFoldDB" id="A0A328VGH8"/>
<evidence type="ECO:0000256" key="4">
    <source>
        <dbReference type="ARBA" id="ARBA00022692"/>
    </source>
</evidence>
<evidence type="ECO:0000256" key="8">
    <source>
        <dbReference type="SAM" id="Phobius"/>
    </source>
</evidence>
<feature type="transmembrane region" description="Helical" evidence="8">
    <location>
        <begin position="6"/>
        <end position="27"/>
    </location>
</feature>
<name>A0A328VGH8_9CHLR</name>
<keyword evidence="3" id="KW-0813">Transport</keyword>
<feature type="transmembrane region" description="Helical" evidence="8">
    <location>
        <begin position="311"/>
        <end position="342"/>
    </location>
</feature>
<evidence type="ECO:0000256" key="5">
    <source>
        <dbReference type="ARBA" id="ARBA00022989"/>
    </source>
</evidence>
<comment type="caution">
    <text evidence="9">The sequence shown here is derived from an EMBL/GenBank/DDBJ whole genome shotgun (WGS) entry which is preliminary data.</text>
</comment>
<keyword evidence="6 8" id="KW-0472">Membrane</keyword>
<evidence type="ECO:0000256" key="2">
    <source>
        <dbReference type="ARBA" id="ARBA00006434"/>
    </source>
</evidence>
<feature type="transmembrane region" description="Helical" evidence="8">
    <location>
        <begin position="124"/>
        <end position="148"/>
    </location>
</feature>
<gene>
    <name evidence="9" type="ORF">A4R35_04240</name>
</gene>
<evidence type="ECO:0000313" key="10">
    <source>
        <dbReference type="Proteomes" id="UP000248706"/>
    </source>
</evidence>
<evidence type="ECO:0000313" key="9">
    <source>
        <dbReference type="EMBL" id="RAQ94733.1"/>
    </source>
</evidence>
<evidence type="ECO:0000256" key="7">
    <source>
        <dbReference type="RuleBase" id="RU362091"/>
    </source>
</evidence>
<feature type="transmembrane region" description="Helical" evidence="8">
    <location>
        <begin position="160"/>
        <end position="178"/>
    </location>
</feature>